<dbReference type="Proteomes" id="UP000004535">
    <property type="component" value="Unassembled WGS sequence"/>
</dbReference>
<evidence type="ECO:0000256" key="1">
    <source>
        <dbReference type="SAM" id="MobiDB-lite"/>
    </source>
</evidence>
<accession>B9BZ76</accession>
<gene>
    <name evidence="2" type="ORF">BURMUCGD2_3306</name>
</gene>
<evidence type="ECO:0000313" key="3">
    <source>
        <dbReference type="Proteomes" id="UP000004535"/>
    </source>
</evidence>
<organism evidence="2 3">
    <name type="scientific">Burkholderia multivorans CGD2</name>
    <dbReference type="NCBI Taxonomy" id="513052"/>
    <lineage>
        <taxon>Bacteria</taxon>
        <taxon>Pseudomonadati</taxon>
        <taxon>Pseudomonadota</taxon>
        <taxon>Betaproteobacteria</taxon>
        <taxon>Burkholderiales</taxon>
        <taxon>Burkholderiaceae</taxon>
        <taxon>Burkholderia</taxon>
        <taxon>Burkholderia cepacia complex</taxon>
    </lineage>
</organism>
<evidence type="ECO:0000313" key="2">
    <source>
        <dbReference type="EMBL" id="EEE03924.1"/>
    </source>
</evidence>
<dbReference type="EMBL" id="ACFC01000020">
    <property type="protein sequence ID" value="EEE03924.1"/>
    <property type="molecule type" value="Genomic_DNA"/>
</dbReference>
<sequence length="59" mass="5960">MRATVCARAQAGSAVGVGGGRRRTTGRRMGCGDGVRPNAGRFGGRRRRRAGCAAAGATL</sequence>
<comment type="caution">
    <text evidence="2">The sequence shown here is derived from an EMBL/GenBank/DDBJ whole genome shotgun (WGS) entry which is preliminary data.</text>
</comment>
<feature type="region of interest" description="Disordered" evidence="1">
    <location>
        <begin position="14"/>
        <end position="44"/>
    </location>
</feature>
<name>B9BZ76_9BURK</name>
<dbReference type="AlphaFoldDB" id="B9BZ76"/>
<protein>
    <submittedName>
        <fullName evidence="2">Uncharacterized protein</fullName>
    </submittedName>
</protein>
<proteinExistence type="predicted"/>
<reference evidence="2 3" key="1">
    <citation type="journal article" date="2012" name="J. Bacteriol.">
        <title>Draft Genome Sequence Determination for Cystic Fibrosis and Chronic Granulomatous Disease Burkholderia multivorans Isolates.</title>
        <authorList>
            <person name="Varga J.J."/>
            <person name="Losada L."/>
            <person name="Zelazny A.M."/>
            <person name="Brinkac L."/>
            <person name="Harkins D."/>
            <person name="Radune D."/>
            <person name="Hostetler J."/>
            <person name="Sampaio E.P."/>
            <person name="Ronning C.M."/>
            <person name="Nierman W.C."/>
            <person name="Greenberg D.E."/>
            <person name="Holland S.M."/>
            <person name="Goldberg J.B."/>
        </authorList>
    </citation>
    <scope>NUCLEOTIDE SEQUENCE [LARGE SCALE GENOMIC DNA]</scope>
    <source>
        <strain evidence="2 3">CGD2</strain>
    </source>
</reference>